<dbReference type="CDD" id="cd00211">
    <property type="entry name" value="PTS_IIA_fru"/>
    <property type="match status" value="1"/>
</dbReference>
<dbReference type="GO" id="GO:0016020">
    <property type="term" value="C:membrane"/>
    <property type="evidence" value="ECO:0007669"/>
    <property type="project" value="InterPro"/>
</dbReference>
<dbReference type="RefSeq" id="WP_059053123.1">
    <property type="nucleotide sequence ID" value="NZ_LOJF01000001.1"/>
</dbReference>
<feature type="domain" description="PTS EIIA type-2" evidence="6">
    <location>
        <begin position="3"/>
        <end position="148"/>
    </location>
</feature>
<dbReference type="OrthoDB" id="95460at2"/>
<evidence type="ECO:0000256" key="3">
    <source>
        <dbReference type="ARBA" id="ARBA00022597"/>
    </source>
</evidence>
<dbReference type="Pfam" id="PF00359">
    <property type="entry name" value="PTS_EIIA_2"/>
    <property type="match status" value="1"/>
</dbReference>
<protein>
    <submittedName>
        <fullName evidence="7">PTS fructose transporter subunit IIA</fullName>
    </submittedName>
</protein>
<keyword evidence="2" id="KW-0597">Phosphoprotein</keyword>
<dbReference type="PANTHER" id="PTHR47738:SF1">
    <property type="entry name" value="NITROGEN REGULATORY PROTEIN"/>
    <property type="match status" value="1"/>
</dbReference>
<dbReference type="GO" id="GO:0008982">
    <property type="term" value="F:protein-N(PI)-phosphohistidine-sugar phosphotransferase activity"/>
    <property type="evidence" value="ECO:0007669"/>
    <property type="project" value="InterPro"/>
</dbReference>
<keyword evidence="1" id="KW-0813">Transport</keyword>
<dbReference type="PANTHER" id="PTHR47738">
    <property type="entry name" value="PTS SYSTEM FRUCTOSE-LIKE EIIA COMPONENT-RELATED"/>
    <property type="match status" value="1"/>
</dbReference>
<sequence>MGEFISSKNVFVDQDEDSRIDVLKAISKRAEQLGITDDAEAVFQAFLWRENQCETGMEDGFAVPHAKSAAIKYASVIVFKTKKALEWPSFDGKPVDISIALLVPEAEAGTTHLKLLSKTAILLMEPDFREFVRNSNDAVAIAKRVDEGVSSIEDDEDED</sequence>
<evidence type="ECO:0000256" key="2">
    <source>
        <dbReference type="ARBA" id="ARBA00022553"/>
    </source>
</evidence>
<proteinExistence type="predicted"/>
<dbReference type="InterPro" id="IPR004715">
    <property type="entry name" value="PTS_IIA_fruc"/>
</dbReference>
<comment type="caution">
    <text evidence="7">The sequence shown here is derived from an EMBL/GenBank/DDBJ whole genome shotgun (WGS) entry which is preliminary data.</text>
</comment>
<evidence type="ECO:0000256" key="4">
    <source>
        <dbReference type="ARBA" id="ARBA00022679"/>
    </source>
</evidence>
<accession>A0A100YWU8</accession>
<evidence type="ECO:0000313" key="7">
    <source>
        <dbReference type="EMBL" id="KUH59153.1"/>
    </source>
</evidence>
<dbReference type="AlphaFoldDB" id="A0A100YWU8"/>
<dbReference type="GO" id="GO:0009401">
    <property type="term" value="P:phosphoenolpyruvate-dependent sugar phosphotransferase system"/>
    <property type="evidence" value="ECO:0007669"/>
    <property type="project" value="UniProtKB-KW"/>
</dbReference>
<keyword evidence="3" id="KW-0762">Sugar transport</keyword>
<evidence type="ECO:0000256" key="1">
    <source>
        <dbReference type="ARBA" id="ARBA00022448"/>
    </source>
</evidence>
<keyword evidence="5" id="KW-0598">Phosphotransferase system</keyword>
<keyword evidence="4" id="KW-0808">Transferase</keyword>
<dbReference type="GO" id="GO:0030295">
    <property type="term" value="F:protein kinase activator activity"/>
    <property type="evidence" value="ECO:0007669"/>
    <property type="project" value="TreeGrafter"/>
</dbReference>
<keyword evidence="8" id="KW-1185">Reference proteome</keyword>
<dbReference type="InterPro" id="IPR002178">
    <property type="entry name" value="PTS_EIIA_type-2_dom"/>
</dbReference>
<organism evidence="7 8">
    <name type="scientific">Tractidigestivibacter scatoligenes</name>
    <name type="common">Olsenella scatoligenes</name>
    <dbReference type="NCBI Taxonomy" id="1299998"/>
    <lineage>
        <taxon>Bacteria</taxon>
        <taxon>Bacillati</taxon>
        <taxon>Actinomycetota</taxon>
        <taxon>Coriobacteriia</taxon>
        <taxon>Coriobacteriales</taxon>
        <taxon>Atopobiaceae</taxon>
        <taxon>Tractidigestivibacter</taxon>
    </lineage>
</organism>
<reference evidence="7 8" key="1">
    <citation type="submission" date="2015-12" db="EMBL/GenBank/DDBJ databases">
        <title>Draft Genome Sequence of Olsenella scatoligenes SK9K4T; a Producer of 3-Methylindole- (skatole) and 4-Methylphenol- (p-cresol) Isolated from Pig Feces.</title>
        <authorList>
            <person name="Li X."/>
            <person name="Borg B."/>
            <person name="Canibe N."/>
        </authorList>
    </citation>
    <scope>NUCLEOTIDE SEQUENCE [LARGE SCALE GENOMIC DNA]</scope>
    <source>
        <strain evidence="7 8">SK9K4</strain>
    </source>
</reference>
<dbReference type="NCBIfam" id="TIGR00848">
    <property type="entry name" value="fruA"/>
    <property type="match status" value="1"/>
</dbReference>
<dbReference type="InterPro" id="IPR016152">
    <property type="entry name" value="PTrfase/Anion_transptr"/>
</dbReference>
<dbReference type="EMBL" id="LOJF01000001">
    <property type="protein sequence ID" value="KUH59153.1"/>
    <property type="molecule type" value="Genomic_DNA"/>
</dbReference>
<dbReference type="Gene3D" id="3.40.930.10">
    <property type="entry name" value="Mannitol-specific EII, Chain A"/>
    <property type="match status" value="1"/>
</dbReference>
<evidence type="ECO:0000259" key="6">
    <source>
        <dbReference type="PROSITE" id="PS51094"/>
    </source>
</evidence>
<evidence type="ECO:0000256" key="5">
    <source>
        <dbReference type="ARBA" id="ARBA00022683"/>
    </source>
</evidence>
<dbReference type="InterPro" id="IPR051541">
    <property type="entry name" value="PTS_SugarTrans_NitroReg"/>
</dbReference>
<dbReference type="SUPFAM" id="SSF55804">
    <property type="entry name" value="Phoshotransferase/anion transport protein"/>
    <property type="match status" value="1"/>
</dbReference>
<name>A0A100YWU8_TRASO</name>
<dbReference type="STRING" id="1299998.AUL39_02135"/>
<dbReference type="PROSITE" id="PS51094">
    <property type="entry name" value="PTS_EIIA_TYPE_2"/>
    <property type="match status" value="1"/>
</dbReference>
<dbReference type="Proteomes" id="UP000054078">
    <property type="component" value="Unassembled WGS sequence"/>
</dbReference>
<evidence type="ECO:0000313" key="8">
    <source>
        <dbReference type="Proteomes" id="UP000054078"/>
    </source>
</evidence>
<gene>
    <name evidence="7" type="ORF">AUL39_02135</name>
</gene>